<dbReference type="Gene3D" id="1.10.287.770">
    <property type="entry name" value="YojJ-like"/>
    <property type="match status" value="1"/>
</dbReference>
<dbReference type="Pfam" id="PF00858">
    <property type="entry name" value="ASC"/>
    <property type="match status" value="1"/>
</dbReference>
<evidence type="ECO:0000256" key="6">
    <source>
        <dbReference type="ARBA" id="ARBA00023053"/>
    </source>
</evidence>
<evidence type="ECO:0000313" key="13">
    <source>
        <dbReference type="Proteomes" id="UP000694888"/>
    </source>
</evidence>
<dbReference type="PRINTS" id="PR01078">
    <property type="entry name" value="AMINACHANNEL"/>
</dbReference>
<keyword evidence="8 12" id="KW-0472">Membrane</keyword>
<dbReference type="PANTHER" id="PTHR11690:SF300">
    <property type="entry name" value="PICKPOCKET PROTEIN 19"/>
    <property type="match status" value="1"/>
</dbReference>
<protein>
    <submittedName>
        <fullName evidence="14">Uncharacterized protein LOC101849634</fullName>
    </submittedName>
</protein>
<keyword evidence="7 11" id="KW-0406">Ion transport</keyword>
<dbReference type="Gene3D" id="2.60.470.10">
    <property type="entry name" value="Acid-sensing ion channels like domains"/>
    <property type="match status" value="1"/>
</dbReference>
<evidence type="ECO:0000256" key="3">
    <source>
        <dbReference type="ARBA" id="ARBA00022461"/>
    </source>
</evidence>
<evidence type="ECO:0000256" key="11">
    <source>
        <dbReference type="RuleBase" id="RU000679"/>
    </source>
</evidence>
<evidence type="ECO:0000256" key="9">
    <source>
        <dbReference type="ARBA" id="ARBA00023201"/>
    </source>
</evidence>
<keyword evidence="10 11" id="KW-0407">Ion channel</keyword>
<sequence>MDQEDNWRLLTVCRRLPVCDESPSDETDLEPKVNKDAILSPTRQQLNHGKGNDVIKREDALRLLPGFKQFPLLESLVHPFHQYHQQFKDKCTQTGSDDSVYNAARNIPNGGSSEFGTNQLCAAMSSVVTWDGRTERHDRVWLETQETIWRQSQGTPPGGRTGKAEAPLGITSEPIETGASSNRLKTGQKETCATSFYKLYSDENRANSDMFYSDDTPSKSQKFCSDDTHTKLEKLHLDDTPSKSERLYSDETCAKSDEFYSDENLATPYCKFHSDENRATSDIFYSDETRASNATSLSFHHTEGTEKICETSDRTLAEDLNIMFNTENIDTNVDLSDYNNVSEMCASIKTVGKLRPSVVWKRGPLPSLGSGPKSEGGKVGDGSWPDYWTQVKLLVNGFASETTAHGYKRTICAERSRTLRLVWLAAILGVASLVIFELVQVMRQRQTYSFSSSIRSQPEERLPFPAVTVCNLNPYNPAQIADSLAANHSAVLRGFLREVVSLGRIQWSNQSEAALRPFTTRDLSQLTGWTVASFLKVCDWQGQALDCSNVFQRSVTGDQTCFTFNSDPAHPLWTDRQGASSGLGLLVNLGHQTLAQGALGISGVKVLLHEPGQLPNVREMGMLAAPGTLTYLNVIRRQYHFLPSPFKAYGTDYCSDAPTGSGDVTAEARQSLYTNYTGYSACVADCRLRRIIELCGCVAYGGDPEVAGVPYCSMDVYARCYLPTLKEFHVTSRAKSECGCTLPCSKVEHSAGVSTARYPLSDSDDLIVDFGDEIYQGFPSAPSNNKTMYLELKIFFDDLVTHVEEHLPMYTWPTVLGNIGGQLGLLTGASVLTVLEFLELTALLAWLTMKRAAGGGTFRRARQRLLTLFRRRISPGRRWWGGQRSTGVSGHRCWERGDEDLFYNIV</sequence>
<comment type="subcellular location">
    <subcellularLocation>
        <location evidence="1">Membrane</location>
        <topology evidence="1">Multi-pass membrane protein</topology>
    </subcellularLocation>
</comment>
<organism evidence="13 14">
    <name type="scientific">Aplysia californica</name>
    <name type="common">California sea hare</name>
    <dbReference type="NCBI Taxonomy" id="6500"/>
    <lineage>
        <taxon>Eukaryota</taxon>
        <taxon>Metazoa</taxon>
        <taxon>Spiralia</taxon>
        <taxon>Lophotrochozoa</taxon>
        <taxon>Mollusca</taxon>
        <taxon>Gastropoda</taxon>
        <taxon>Heterobranchia</taxon>
        <taxon>Euthyneura</taxon>
        <taxon>Tectipleura</taxon>
        <taxon>Aplysiida</taxon>
        <taxon>Aplysioidea</taxon>
        <taxon>Aplysiidae</taxon>
        <taxon>Aplysia</taxon>
    </lineage>
</organism>
<feature type="transmembrane region" description="Helical" evidence="12">
    <location>
        <begin position="421"/>
        <end position="439"/>
    </location>
</feature>
<gene>
    <name evidence="14" type="primary">LOC101849634</name>
</gene>
<evidence type="ECO:0000256" key="12">
    <source>
        <dbReference type="SAM" id="Phobius"/>
    </source>
</evidence>
<evidence type="ECO:0000256" key="1">
    <source>
        <dbReference type="ARBA" id="ARBA00004141"/>
    </source>
</evidence>
<keyword evidence="5 12" id="KW-1133">Transmembrane helix</keyword>
<keyword evidence="13" id="KW-1185">Reference proteome</keyword>
<comment type="similarity">
    <text evidence="11">Belongs to the amiloride-sensitive sodium channel (TC 1.A.6) family.</text>
</comment>
<evidence type="ECO:0000256" key="4">
    <source>
        <dbReference type="ARBA" id="ARBA00022692"/>
    </source>
</evidence>
<evidence type="ECO:0000256" key="2">
    <source>
        <dbReference type="ARBA" id="ARBA00022448"/>
    </source>
</evidence>
<evidence type="ECO:0000313" key="14">
    <source>
        <dbReference type="RefSeq" id="XP_005104865.2"/>
    </source>
</evidence>
<evidence type="ECO:0000256" key="5">
    <source>
        <dbReference type="ARBA" id="ARBA00022989"/>
    </source>
</evidence>
<keyword evidence="4 11" id="KW-0812">Transmembrane</keyword>
<accession>A0ABM0JZ06</accession>
<keyword evidence="2 11" id="KW-0813">Transport</keyword>
<dbReference type="RefSeq" id="XP_005104865.2">
    <property type="nucleotide sequence ID" value="XM_005104808.3"/>
</dbReference>
<dbReference type="Proteomes" id="UP000694888">
    <property type="component" value="Unplaced"/>
</dbReference>
<keyword evidence="9 11" id="KW-0739">Sodium transport</keyword>
<reference evidence="14" key="1">
    <citation type="submission" date="2025-08" db="UniProtKB">
        <authorList>
            <consortium name="RefSeq"/>
        </authorList>
    </citation>
    <scope>IDENTIFICATION</scope>
</reference>
<dbReference type="PANTHER" id="PTHR11690">
    <property type="entry name" value="AMILORIDE-SENSITIVE SODIUM CHANNEL-RELATED"/>
    <property type="match status" value="1"/>
</dbReference>
<dbReference type="GeneID" id="101849634"/>
<name>A0ABM0JZ06_APLCA</name>
<evidence type="ECO:0000256" key="7">
    <source>
        <dbReference type="ARBA" id="ARBA00023065"/>
    </source>
</evidence>
<keyword evidence="3 11" id="KW-0894">Sodium channel</keyword>
<dbReference type="InterPro" id="IPR001873">
    <property type="entry name" value="ENaC"/>
</dbReference>
<keyword evidence="6" id="KW-0915">Sodium</keyword>
<evidence type="ECO:0000256" key="8">
    <source>
        <dbReference type="ARBA" id="ARBA00023136"/>
    </source>
</evidence>
<evidence type="ECO:0000256" key="10">
    <source>
        <dbReference type="ARBA" id="ARBA00023303"/>
    </source>
</evidence>
<proteinExistence type="inferred from homology"/>